<feature type="non-terminal residue" evidence="1">
    <location>
        <position position="1"/>
    </location>
</feature>
<reference evidence="1" key="1">
    <citation type="journal article" date="2014" name="Front. Microbiol.">
        <title>High frequency of phylogenetically diverse reductive dehalogenase-homologous genes in deep subseafloor sedimentary metagenomes.</title>
        <authorList>
            <person name="Kawai M."/>
            <person name="Futagami T."/>
            <person name="Toyoda A."/>
            <person name="Takaki Y."/>
            <person name="Nishi S."/>
            <person name="Hori S."/>
            <person name="Arai W."/>
            <person name="Tsubouchi T."/>
            <person name="Morono Y."/>
            <person name="Uchiyama I."/>
            <person name="Ito T."/>
            <person name="Fujiyama A."/>
            <person name="Inagaki F."/>
            <person name="Takami H."/>
        </authorList>
    </citation>
    <scope>NUCLEOTIDE SEQUENCE</scope>
    <source>
        <strain evidence="1">Expedition CK06-06</strain>
    </source>
</reference>
<evidence type="ECO:0000313" key="1">
    <source>
        <dbReference type="EMBL" id="GAG78404.1"/>
    </source>
</evidence>
<dbReference type="EMBL" id="BART01018819">
    <property type="protein sequence ID" value="GAG78404.1"/>
    <property type="molecule type" value="Genomic_DNA"/>
</dbReference>
<dbReference type="AlphaFoldDB" id="X1A9K3"/>
<sequence length="194" mass="22264">EVNKANQNCTSILHIQNFLKHQLTKHIREIKIGGTCSLFLSKDAKPLLQSSEETWPEIFDSSTEQWIKDGEEEKQIIAAYSEFGQGKVIAIGDIDIFTSDSNIGSNSLDNQKFIQNIINWLIEPVKESKVMTFILNQLGDLHFEIRETNKIMNNIIETMTILEKRISYLEEQPQGYSQTANLKKSNEEESLQEE</sequence>
<proteinExistence type="predicted"/>
<name>X1A9K3_9ZZZZ</name>
<accession>X1A9K3</accession>
<gene>
    <name evidence="1" type="ORF">S01H4_35397</name>
</gene>
<protein>
    <submittedName>
        <fullName evidence="1">Uncharacterized protein</fullName>
    </submittedName>
</protein>
<organism evidence="1">
    <name type="scientific">marine sediment metagenome</name>
    <dbReference type="NCBI Taxonomy" id="412755"/>
    <lineage>
        <taxon>unclassified sequences</taxon>
        <taxon>metagenomes</taxon>
        <taxon>ecological metagenomes</taxon>
    </lineage>
</organism>
<comment type="caution">
    <text evidence="1">The sequence shown here is derived from an EMBL/GenBank/DDBJ whole genome shotgun (WGS) entry which is preliminary data.</text>
</comment>